<gene>
    <name evidence="1" type="ORF">Taro_047349</name>
</gene>
<keyword evidence="2" id="KW-1185">Reference proteome</keyword>
<dbReference type="EMBL" id="NMUH01006083">
    <property type="protein sequence ID" value="MQM14420.1"/>
    <property type="molecule type" value="Genomic_DNA"/>
</dbReference>
<organism evidence="1 2">
    <name type="scientific">Colocasia esculenta</name>
    <name type="common">Wild taro</name>
    <name type="synonym">Arum esculentum</name>
    <dbReference type="NCBI Taxonomy" id="4460"/>
    <lineage>
        <taxon>Eukaryota</taxon>
        <taxon>Viridiplantae</taxon>
        <taxon>Streptophyta</taxon>
        <taxon>Embryophyta</taxon>
        <taxon>Tracheophyta</taxon>
        <taxon>Spermatophyta</taxon>
        <taxon>Magnoliopsida</taxon>
        <taxon>Liliopsida</taxon>
        <taxon>Araceae</taxon>
        <taxon>Aroideae</taxon>
        <taxon>Colocasieae</taxon>
        <taxon>Colocasia</taxon>
    </lineage>
</organism>
<name>A0A843X7W6_COLES</name>
<sequence>MLPSSMGISPSKLFLNRFLLDLTRFAAAYALSICIFEVCSRVFAGSKELVVWWPAIGVLGRGGRKSVLKSADCSPSSKLFDQAWPAQISCLCCVKTTER</sequence>
<accession>A0A843X7W6</accession>
<proteinExistence type="predicted"/>
<evidence type="ECO:0000313" key="1">
    <source>
        <dbReference type="EMBL" id="MQM14420.1"/>
    </source>
</evidence>
<dbReference type="OrthoDB" id="10654219at2759"/>
<evidence type="ECO:0000313" key="2">
    <source>
        <dbReference type="Proteomes" id="UP000652761"/>
    </source>
</evidence>
<comment type="caution">
    <text evidence="1">The sequence shown here is derived from an EMBL/GenBank/DDBJ whole genome shotgun (WGS) entry which is preliminary data.</text>
</comment>
<dbReference type="AlphaFoldDB" id="A0A843X7W6"/>
<dbReference type="Proteomes" id="UP000652761">
    <property type="component" value="Unassembled WGS sequence"/>
</dbReference>
<protein>
    <submittedName>
        <fullName evidence="1">Uncharacterized protein</fullName>
    </submittedName>
</protein>
<reference evidence="1" key="1">
    <citation type="submission" date="2017-07" db="EMBL/GenBank/DDBJ databases">
        <title>Taro Niue Genome Assembly and Annotation.</title>
        <authorList>
            <person name="Atibalentja N."/>
            <person name="Keating K."/>
            <person name="Fields C.J."/>
        </authorList>
    </citation>
    <scope>NUCLEOTIDE SEQUENCE</scope>
    <source>
        <strain evidence="1">Niue_2</strain>
        <tissue evidence="1">Leaf</tissue>
    </source>
</reference>